<dbReference type="AlphaFoldDB" id="A0A1C0YHI9"/>
<evidence type="ECO:0000313" key="2">
    <source>
        <dbReference type="EMBL" id="OCS86662.1"/>
    </source>
</evidence>
<keyword evidence="3" id="KW-1185">Reference proteome</keyword>
<dbReference type="EMBL" id="MASJ01000009">
    <property type="protein sequence ID" value="OCS86662.1"/>
    <property type="molecule type" value="Genomic_DNA"/>
</dbReference>
<dbReference type="NCBIfam" id="TIGR02592">
    <property type="entry name" value="cas_Cas5h"/>
    <property type="match status" value="1"/>
</dbReference>
<proteinExistence type="predicted"/>
<name>A0A1C0YHI9_9BACL</name>
<dbReference type="NCBIfam" id="TIGR02593">
    <property type="entry name" value="CRISPR_cas5"/>
    <property type="match status" value="1"/>
</dbReference>
<dbReference type="Proteomes" id="UP000093199">
    <property type="component" value="Unassembled WGS sequence"/>
</dbReference>
<dbReference type="STRING" id="33978.A6M13_12670"/>
<evidence type="ECO:0000256" key="1">
    <source>
        <dbReference type="ARBA" id="ARBA00023118"/>
    </source>
</evidence>
<dbReference type="OrthoDB" id="5363158at2"/>
<comment type="caution">
    <text evidence="2">The sequence shown here is derived from an EMBL/GenBank/DDBJ whole genome shotgun (WGS) entry which is preliminary data.</text>
</comment>
<evidence type="ECO:0000313" key="3">
    <source>
        <dbReference type="Proteomes" id="UP000093199"/>
    </source>
</evidence>
<dbReference type="GO" id="GO:0051607">
    <property type="term" value="P:defense response to virus"/>
    <property type="evidence" value="ECO:0007669"/>
    <property type="project" value="UniProtKB-KW"/>
</dbReference>
<reference evidence="2 3" key="1">
    <citation type="submission" date="2016-07" db="EMBL/GenBank/DDBJ databases">
        <title>Caryophanon tenue genome sequencing.</title>
        <authorList>
            <person name="Verma A."/>
            <person name="Pal Y."/>
            <person name="Krishnamurthi S."/>
        </authorList>
    </citation>
    <scope>NUCLEOTIDE SEQUENCE [LARGE SCALE GENOMIC DNA]</scope>
    <source>
        <strain evidence="2 3">DSM 14152</strain>
    </source>
</reference>
<dbReference type="InterPro" id="IPR013422">
    <property type="entry name" value="CRISPR-assoc_prot_Cas5_N"/>
</dbReference>
<dbReference type="InterPro" id="IPR013421">
    <property type="entry name" value="CRISPR-assoc_prot_Cas5_HALMA"/>
</dbReference>
<organism evidence="2 3">
    <name type="scientific">Caryophanon tenue</name>
    <dbReference type="NCBI Taxonomy" id="33978"/>
    <lineage>
        <taxon>Bacteria</taxon>
        <taxon>Bacillati</taxon>
        <taxon>Bacillota</taxon>
        <taxon>Bacilli</taxon>
        <taxon>Bacillales</taxon>
        <taxon>Caryophanaceae</taxon>
        <taxon>Caryophanon</taxon>
    </lineage>
</organism>
<gene>
    <name evidence="2" type="ORF">A6M13_12670</name>
</gene>
<dbReference type="RefSeq" id="WP_066544527.1">
    <property type="nucleotide sequence ID" value="NZ_MASJ01000009.1"/>
</dbReference>
<sequence>MRALKFTLSGKTAFFKKPDVNTYLYFTYGQVHKVALLGIIGAVTGLKGYGQQTAEDVFPEFYNRLHNLKVAIRPESEKGYFSKKVQTYNNSVGYASKEQGGNLIVKEQWLEFPKWTIFILLDNHPDGQLIEHHFLTKQFMYYPYLGRNDHFATIADVEIIDVVKATDINQVDTLFKKSPTIHVMSEIDSFDDSNDWKYEEFLPTALHEETNLYVMEACIFTNMSIETTDKENFYRYEDQTLYFI</sequence>
<accession>A0A1C0YHI9</accession>
<keyword evidence="1" id="KW-0051">Antiviral defense</keyword>
<protein>
    <submittedName>
        <fullName evidence="2">Type I-B CRISPR-associated protein Cas5</fullName>
    </submittedName>
</protein>